<dbReference type="STRING" id="1263082.A0A068RVH1"/>
<keyword evidence="5" id="KW-0560">Oxidoreductase</keyword>
<evidence type="ECO:0000256" key="4">
    <source>
        <dbReference type="ARBA" id="ARBA00022827"/>
    </source>
</evidence>
<protein>
    <submittedName>
        <fullName evidence="7">L-saccharopine oxidase</fullName>
    </submittedName>
</protein>
<dbReference type="GO" id="GO:0050660">
    <property type="term" value="F:flavin adenine dinucleotide binding"/>
    <property type="evidence" value="ECO:0007669"/>
    <property type="project" value="InterPro"/>
</dbReference>
<dbReference type="Proteomes" id="UP000027586">
    <property type="component" value="Unassembled WGS sequence"/>
</dbReference>
<name>A0A068RVH1_9FUNG</name>
<comment type="caution">
    <text evidence="7">The sequence shown here is derived from an EMBL/GenBank/DDBJ whole genome shotgun (WGS) entry which is preliminary data.</text>
</comment>
<reference evidence="7" key="1">
    <citation type="submission" date="2013-08" db="EMBL/GenBank/DDBJ databases">
        <title>Gene expansion shapes genome architecture in the human pathogen Lichtheimia corymbifera: an evolutionary genomics analysis in the ancient terrestrial Mucorales (Mucoromycotina).</title>
        <authorList>
            <person name="Schwartze V.U."/>
            <person name="Winter S."/>
            <person name="Shelest E."/>
            <person name="Marcet-Houben M."/>
            <person name="Horn F."/>
            <person name="Wehner S."/>
            <person name="Hoffmann K."/>
            <person name="Riege K."/>
            <person name="Sammeth M."/>
            <person name="Nowrousian M."/>
            <person name="Valiante V."/>
            <person name="Linde J."/>
            <person name="Jacobsen I.D."/>
            <person name="Marz M."/>
            <person name="Brakhage A.A."/>
            <person name="Gabaldon T."/>
            <person name="Bocker S."/>
            <person name="Voigt K."/>
        </authorList>
    </citation>
    <scope>NUCLEOTIDE SEQUENCE [LARGE SCALE GENOMIC DNA]</scope>
    <source>
        <strain evidence="7">FSU 9682</strain>
    </source>
</reference>
<evidence type="ECO:0000313" key="7">
    <source>
        <dbReference type="EMBL" id="CDH52961.1"/>
    </source>
</evidence>
<evidence type="ECO:0000256" key="1">
    <source>
        <dbReference type="ARBA" id="ARBA00001974"/>
    </source>
</evidence>
<sequence>MYTPPPPNSKIIIVGGGTFGLSTAYALSQKNKYDIWVFDRQEIPSPDAASTDINKIVRMDYGDEPMYMKLTLETFPLWRQWNKERAAKGECPVYHETGVLMMAQNGKFTNYELTSMKHIREAGYGHVIEELQTPESITSRFPVFKDAVSKGFDIAYLNKMGGWCNSSEAIKHCYNKCVENGVHFVTGDMKGSFEEVCCEAGGKVIGIRTKDNQVHSCDLLMMATGAWTPGLVDVGDRIIATAQTVVQIKLPDHLRKAYGDQPGVWCADLSTTGYYGFAPNEEGIIKVGHHSRGYLNLRDKDRISVPRTQVTNPNDTIPIKSLRGIRQFLGSFFPFTASLDIVRARNCWYCDSVDGHYLIAPHPEYQNLIVATGDSGHGAKMLPILGYKICDVIDGIDTEYTRAWAWRDMGGGDAKDGAFDNLRASMANQEQLQLNTEDAQTRMATLEELQANLPRL</sequence>
<dbReference type="OrthoDB" id="2219495at2759"/>
<dbReference type="PANTHER" id="PTHR10961">
    <property type="entry name" value="PEROXISOMAL SARCOSINE OXIDASE"/>
    <property type="match status" value="1"/>
</dbReference>
<evidence type="ECO:0000256" key="3">
    <source>
        <dbReference type="ARBA" id="ARBA00022630"/>
    </source>
</evidence>
<keyword evidence="8" id="KW-1185">Reference proteome</keyword>
<proteinExistence type="inferred from homology"/>
<evidence type="ECO:0000313" key="8">
    <source>
        <dbReference type="Proteomes" id="UP000027586"/>
    </source>
</evidence>
<evidence type="ECO:0000256" key="5">
    <source>
        <dbReference type="ARBA" id="ARBA00023002"/>
    </source>
</evidence>
<dbReference type="SUPFAM" id="SSF51905">
    <property type="entry name" value="FAD/NAD(P)-binding domain"/>
    <property type="match status" value="1"/>
</dbReference>
<organism evidence="7 8">
    <name type="scientific">Lichtheimia corymbifera JMRC:FSU:9682</name>
    <dbReference type="NCBI Taxonomy" id="1263082"/>
    <lineage>
        <taxon>Eukaryota</taxon>
        <taxon>Fungi</taxon>
        <taxon>Fungi incertae sedis</taxon>
        <taxon>Mucoromycota</taxon>
        <taxon>Mucoromycotina</taxon>
        <taxon>Mucoromycetes</taxon>
        <taxon>Mucorales</taxon>
        <taxon>Lichtheimiaceae</taxon>
        <taxon>Lichtheimia</taxon>
    </lineage>
</organism>
<dbReference type="VEuPathDB" id="FungiDB:LCOR_04380.1"/>
<dbReference type="Pfam" id="PF01266">
    <property type="entry name" value="DAO"/>
    <property type="match status" value="1"/>
</dbReference>
<keyword evidence="4" id="KW-0274">FAD</keyword>
<comment type="similarity">
    <text evidence="2">Belongs to the MSOX/MTOX family.</text>
</comment>
<evidence type="ECO:0000259" key="6">
    <source>
        <dbReference type="Pfam" id="PF01266"/>
    </source>
</evidence>
<accession>A0A068RVH1</accession>
<dbReference type="InterPro" id="IPR036188">
    <property type="entry name" value="FAD/NAD-bd_sf"/>
</dbReference>
<dbReference type="InterPro" id="IPR045170">
    <property type="entry name" value="MTOX"/>
</dbReference>
<dbReference type="InterPro" id="IPR006076">
    <property type="entry name" value="FAD-dep_OxRdtase"/>
</dbReference>
<dbReference type="GO" id="GO:0008115">
    <property type="term" value="F:sarcosine oxidase activity"/>
    <property type="evidence" value="ECO:0007669"/>
    <property type="project" value="TreeGrafter"/>
</dbReference>
<feature type="domain" description="FAD dependent oxidoreductase" evidence="6">
    <location>
        <begin position="10"/>
        <end position="390"/>
    </location>
</feature>
<dbReference type="PANTHER" id="PTHR10961:SF46">
    <property type="entry name" value="PEROXISOMAL SARCOSINE OXIDASE"/>
    <property type="match status" value="1"/>
</dbReference>
<dbReference type="EMBL" id="CBTN010000015">
    <property type="protein sequence ID" value="CDH52961.1"/>
    <property type="molecule type" value="Genomic_DNA"/>
</dbReference>
<comment type="cofactor">
    <cofactor evidence="1">
        <name>FAD</name>
        <dbReference type="ChEBI" id="CHEBI:57692"/>
    </cofactor>
</comment>
<dbReference type="AlphaFoldDB" id="A0A068RVH1"/>
<dbReference type="Gene3D" id="3.50.50.60">
    <property type="entry name" value="FAD/NAD(P)-binding domain"/>
    <property type="match status" value="1"/>
</dbReference>
<gene>
    <name evidence="7" type="ORF">LCOR_04380.1</name>
</gene>
<keyword evidence="3" id="KW-0285">Flavoprotein</keyword>
<dbReference type="Gene3D" id="3.30.9.10">
    <property type="entry name" value="D-Amino Acid Oxidase, subunit A, domain 2"/>
    <property type="match status" value="1"/>
</dbReference>
<evidence type="ECO:0000256" key="2">
    <source>
        <dbReference type="ARBA" id="ARBA00010989"/>
    </source>
</evidence>